<sequence>MKQLFTLLATVFVTVTTVAQVGIGTTTPNAAAALDITSTNKGFLLPRLTYSQRENISGTLTSGLMIWCTNCGSYGELQVYNGNTWTNVTGGAAQSGELDPINCPTYNTQIIEVTSPYTGRIWMDRNLGASKVATSANDVDSFGDLYQWGRGNDGHQCRSQSTTFTLSDIDNPVNGKFILSNTGDWRSSPNNNLWQGNDGGINNPCPTGYRLPTSAEWTTELTGWNDDGAGASNSFLKLPVASTRSGSDGSISVTFGLYWSSTINNDTSAKALAFTSTSIGGFTAAKSSGLPVRCIKNL</sequence>
<evidence type="ECO:0000256" key="1">
    <source>
        <dbReference type="SAM" id="SignalP"/>
    </source>
</evidence>
<accession>A0A2S7WC95</accession>
<evidence type="ECO:0008006" key="4">
    <source>
        <dbReference type="Google" id="ProtNLM"/>
    </source>
</evidence>
<protein>
    <recommendedName>
        <fullName evidence="4">Fibrobacter succinogenes major paralogous domain-containing protein</fullName>
    </recommendedName>
</protein>
<dbReference type="OrthoDB" id="9798299at2"/>
<evidence type="ECO:0000313" key="3">
    <source>
        <dbReference type="Proteomes" id="UP000237608"/>
    </source>
</evidence>
<dbReference type="RefSeq" id="WP_105046348.1">
    <property type="nucleotide sequence ID" value="NZ_CP150662.1"/>
</dbReference>
<comment type="caution">
    <text evidence="2">The sequence shown here is derived from an EMBL/GenBank/DDBJ whole genome shotgun (WGS) entry which is preliminary data.</text>
</comment>
<organism evidence="2 3">
    <name type="scientific">Polaribacter gangjinensis</name>
    <dbReference type="NCBI Taxonomy" id="574710"/>
    <lineage>
        <taxon>Bacteria</taxon>
        <taxon>Pseudomonadati</taxon>
        <taxon>Bacteroidota</taxon>
        <taxon>Flavobacteriia</taxon>
        <taxon>Flavobacteriales</taxon>
        <taxon>Flavobacteriaceae</taxon>
    </lineage>
</organism>
<feature type="chain" id="PRO_5015598300" description="Fibrobacter succinogenes major paralogous domain-containing protein" evidence="1">
    <location>
        <begin position="22"/>
        <end position="298"/>
    </location>
</feature>
<dbReference type="EMBL" id="MSCL01000001">
    <property type="protein sequence ID" value="PQJ75207.1"/>
    <property type="molecule type" value="Genomic_DNA"/>
</dbReference>
<evidence type="ECO:0000313" key="2">
    <source>
        <dbReference type="EMBL" id="PQJ75207.1"/>
    </source>
</evidence>
<dbReference type="AlphaFoldDB" id="A0A2S7WC95"/>
<proteinExistence type="predicted"/>
<reference evidence="2 3" key="1">
    <citation type="submission" date="2016-12" db="EMBL/GenBank/DDBJ databases">
        <title>Trade-off between light-utilization and light-protection in marine flavobacteria.</title>
        <authorList>
            <person name="Kumagai Y."/>
            <person name="Yoshizawa S."/>
            <person name="Kogure K."/>
            <person name="Iwasaki W."/>
        </authorList>
    </citation>
    <scope>NUCLEOTIDE SEQUENCE [LARGE SCALE GENOMIC DNA]</scope>
    <source>
        <strain evidence="2 3">KCTC 22729</strain>
    </source>
</reference>
<gene>
    <name evidence="2" type="ORF">BTO13_08085</name>
</gene>
<name>A0A2S7WC95_9FLAO</name>
<feature type="signal peptide" evidence="1">
    <location>
        <begin position="1"/>
        <end position="21"/>
    </location>
</feature>
<dbReference type="Proteomes" id="UP000237608">
    <property type="component" value="Unassembled WGS sequence"/>
</dbReference>
<keyword evidence="1" id="KW-0732">Signal</keyword>
<keyword evidence="3" id="KW-1185">Reference proteome</keyword>